<keyword evidence="5 6" id="KW-0143">Chaperone</keyword>
<comment type="subcellular location">
    <subcellularLocation>
        <location evidence="1 6">Mitochondrion matrix</location>
    </subcellularLocation>
</comment>
<dbReference type="PANTHER" id="PTHR13137:SF6">
    <property type="entry name" value="SUCCINATE DEHYDROGENASE ASSEMBLY FACTOR 3, MITOCHONDRIAL"/>
    <property type="match status" value="1"/>
</dbReference>
<evidence type="ECO:0000256" key="4">
    <source>
        <dbReference type="ARBA" id="ARBA00023128"/>
    </source>
</evidence>
<comment type="function">
    <text evidence="6">Plays an essential role in the assembly of succinate dehydrogenase (SDH), an enzyme complex (also referred to as respiratory complex II) that is a component of both the tricarboxylic acid (TCA) cycle and the mitochondrial electron transport chain, and which couples the oxidation of succinate to fumarate with the reduction of ubiquinone (coenzyme Q) to ubiquinol. Promotes maturation of the iron-sulfur protein subunit of the SDH catalytic dimer, protecting it from the deleterious effects of oxidants. May act together with SDHAF1.</text>
</comment>
<dbReference type="EMBL" id="JAAAIN010001252">
    <property type="protein sequence ID" value="KAG0305048.1"/>
    <property type="molecule type" value="Genomic_DNA"/>
</dbReference>
<evidence type="ECO:0000256" key="1">
    <source>
        <dbReference type="ARBA" id="ARBA00004305"/>
    </source>
</evidence>
<protein>
    <recommendedName>
        <fullName evidence="6">Succinate dehydrogenase assembly factor 3</fullName>
        <shortName evidence="6">SDH assembly factor 3</shortName>
        <shortName evidence="6">SDHAF3</shortName>
    </recommendedName>
</protein>
<name>A0A9P6UIB2_9FUNG</name>
<comment type="similarity">
    <text evidence="2 6">Belongs to the complex I LYR family. SDHAF3 subfamily.</text>
</comment>
<sequence>MSAQKSLIPPLTLYRQILRAHRTHLPPQFRILGDGYVKAEFHRHKSVDNPLYIVGFIEQWTDYLNHILSSAPSTNNASSTTTAPAAATPTPAAATSTPESRREETLQQIVAQGQRFGKKLDSSLLDRMSDQQLGQLYELRKETKGLQSQQELDEIAKEEAQLFEKVAHTLPESSVDCVLQPLLKSSDPSFFIHFAPLPVVDEFPEYQDGQDRYKKMQVCLGMRVMYQARSALSFLLKRRTMRLNDADRNPTAPLHHNSFIGQAIESYGKQLVYGAIPTAKDNPVHLGYTAA</sequence>
<evidence type="ECO:0000313" key="9">
    <source>
        <dbReference type="Proteomes" id="UP000823405"/>
    </source>
</evidence>
<evidence type="ECO:0000256" key="2">
    <source>
        <dbReference type="ARBA" id="ARBA00006020"/>
    </source>
</evidence>
<evidence type="ECO:0000256" key="6">
    <source>
        <dbReference type="RuleBase" id="RU368039"/>
    </source>
</evidence>
<dbReference type="InterPro" id="IPR008381">
    <property type="entry name" value="SDHAF3/Sdh7"/>
</dbReference>
<dbReference type="GO" id="GO:0006105">
    <property type="term" value="P:succinate metabolic process"/>
    <property type="evidence" value="ECO:0007669"/>
    <property type="project" value="TreeGrafter"/>
</dbReference>
<proteinExistence type="inferred from homology"/>
<evidence type="ECO:0000256" key="5">
    <source>
        <dbReference type="ARBA" id="ARBA00023186"/>
    </source>
</evidence>
<dbReference type="GO" id="GO:0005759">
    <property type="term" value="C:mitochondrial matrix"/>
    <property type="evidence" value="ECO:0007669"/>
    <property type="project" value="UniProtKB-SubCell"/>
</dbReference>
<dbReference type="Proteomes" id="UP000823405">
    <property type="component" value="Unassembled WGS sequence"/>
</dbReference>
<dbReference type="GO" id="GO:0005758">
    <property type="term" value="C:mitochondrial intermembrane space"/>
    <property type="evidence" value="ECO:0007669"/>
    <property type="project" value="TreeGrafter"/>
</dbReference>
<evidence type="ECO:0000256" key="7">
    <source>
        <dbReference type="SAM" id="MobiDB-lite"/>
    </source>
</evidence>
<dbReference type="PANTHER" id="PTHR13137">
    <property type="entry name" value="DC11 ACN9 HOMOLOG"/>
    <property type="match status" value="1"/>
</dbReference>
<gene>
    <name evidence="8" type="primary">ACN9</name>
    <name evidence="8" type="ORF">BGZ97_001255</name>
</gene>
<evidence type="ECO:0000256" key="3">
    <source>
        <dbReference type="ARBA" id="ARBA00022946"/>
    </source>
</evidence>
<dbReference type="Pfam" id="PF13233">
    <property type="entry name" value="Complex1_LYR_2"/>
    <property type="match status" value="1"/>
</dbReference>
<keyword evidence="4 6" id="KW-0496">Mitochondrion</keyword>
<reference evidence="8" key="1">
    <citation type="journal article" date="2020" name="Fungal Divers.">
        <title>Resolving the Mortierellaceae phylogeny through synthesis of multi-gene phylogenetics and phylogenomics.</title>
        <authorList>
            <person name="Vandepol N."/>
            <person name="Liber J."/>
            <person name="Desiro A."/>
            <person name="Na H."/>
            <person name="Kennedy M."/>
            <person name="Barry K."/>
            <person name="Grigoriev I.V."/>
            <person name="Miller A.N."/>
            <person name="O'Donnell K."/>
            <person name="Stajich J.E."/>
            <person name="Bonito G."/>
        </authorList>
    </citation>
    <scope>NUCLEOTIDE SEQUENCE</scope>
    <source>
        <strain evidence="8">NVP60</strain>
    </source>
</reference>
<dbReference type="OrthoDB" id="278329at2759"/>
<dbReference type="CDD" id="cd20270">
    <property type="entry name" value="Complex1_LYR_SDHAF3_LYRM10"/>
    <property type="match status" value="1"/>
</dbReference>
<keyword evidence="9" id="KW-1185">Reference proteome</keyword>
<feature type="compositionally biased region" description="Low complexity" evidence="7">
    <location>
        <begin position="72"/>
        <end position="98"/>
    </location>
</feature>
<dbReference type="AlphaFoldDB" id="A0A9P6UIB2"/>
<evidence type="ECO:0000313" key="8">
    <source>
        <dbReference type="EMBL" id="KAG0305048.1"/>
    </source>
</evidence>
<organism evidence="8 9">
    <name type="scientific">Linnemannia gamsii</name>
    <dbReference type="NCBI Taxonomy" id="64522"/>
    <lineage>
        <taxon>Eukaryota</taxon>
        <taxon>Fungi</taxon>
        <taxon>Fungi incertae sedis</taxon>
        <taxon>Mucoromycota</taxon>
        <taxon>Mortierellomycotina</taxon>
        <taxon>Mortierellomycetes</taxon>
        <taxon>Mortierellales</taxon>
        <taxon>Mortierellaceae</taxon>
        <taxon>Linnemannia</taxon>
    </lineage>
</organism>
<feature type="region of interest" description="Disordered" evidence="7">
    <location>
        <begin position="72"/>
        <end position="102"/>
    </location>
</feature>
<accession>A0A9P6UIB2</accession>
<keyword evidence="3" id="KW-0809">Transit peptide</keyword>
<comment type="subunit">
    <text evidence="6">Interacts with the iron-sulfur protein subunit within the SDH catalytic dimer.</text>
</comment>
<comment type="caution">
    <text evidence="8">The sequence shown here is derived from an EMBL/GenBank/DDBJ whole genome shotgun (WGS) entry which is preliminary data.</text>
</comment>
<dbReference type="GO" id="GO:0034553">
    <property type="term" value="P:mitochondrial respiratory chain complex II assembly"/>
    <property type="evidence" value="ECO:0007669"/>
    <property type="project" value="UniProtKB-UniRule"/>
</dbReference>